<protein>
    <submittedName>
        <fullName evidence="11">General secretion pathway protein GspB</fullName>
    </submittedName>
</protein>
<evidence type="ECO:0000256" key="9">
    <source>
        <dbReference type="SAM" id="MobiDB-lite"/>
    </source>
</evidence>
<evidence type="ECO:0000259" key="10">
    <source>
        <dbReference type="Pfam" id="PF11356"/>
    </source>
</evidence>
<evidence type="ECO:0000256" key="3">
    <source>
        <dbReference type="ARBA" id="ARBA00022475"/>
    </source>
</evidence>
<dbReference type="GO" id="GO:0005886">
    <property type="term" value="C:plasma membrane"/>
    <property type="evidence" value="ECO:0007669"/>
    <property type="project" value="UniProtKB-SubCell"/>
</dbReference>
<keyword evidence="3" id="KW-1003">Cell membrane</keyword>
<gene>
    <name evidence="11" type="ORF">G0P99_04970</name>
</gene>
<keyword evidence="2" id="KW-0813">Transport</keyword>
<evidence type="ECO:0000256" key="1">
    <source>
        <dbReference type="ARBA" id="ARBA00004533"/>
    </source>
</evidence>
<keyword evidence="6" id="KW-0653">Protein transport</keyword>
<comment type="subcellular location">
    <subcellularLocation>
        <location evidence="1">Cell inner membrane</location>
    </subcellularLocation>
</comment>
<evidence type="ECO:0000256" key="4">
    <source>
        <dbReference type="ARBA" id="ARBA00022519"/>
    </source>
</evidence>
<evidence type="ECO:0000256" key="5">
    <source>
        <dbReference type="ARBA" id="ARBA00022692"/>
    </source>
</evidence>
<evidence type="ECO:0000256" key="7">
    <source>
        <dbReference type="ARBA" id="ARBA00022989"/>
    </source>
</evidence>
<keyword evidence="4" id="KW-0997">Cell inner membrane</keyword>
<feature type="region of interest" description="Disordered" evidence="9">
    <location>
        <begin position="63"/>
        <end position="82"/>
    </location>
</feature>
<keyword evidence="5" id="KW-0812">Transmembrane</keyword>
<comment type="caution">
    <text evidence="11">The sequence shown here is derived from an EMBL/GenBank/DDBJ whole genome shotgun (WGS) entry which is preliminary data.</text>
</comment>
<dbReference type="GO" id="GO:0015031">
    <property type="term" value="P:protein transport"/>
    <property type="evidence" value="ECO:0007669"/>
    <property type="project" value="UniProtKB-KW"/>
</dbReference>
<evidence type="ECO:0000256" key="8">
    <source>
        <dbReference type="ARBA" id="ARBA00023136"/>
    </source>
</evidence>
<keyword evidence="7" id="KW-1133">Transmembrane helix</keyword>
<organism evidence="11">
    <name type="scientific">Ruegeria sp. PrR005</name>
    <dbReference type="NCBI Taxonomy" id="2706882"/>
    <lineage>
        <taxon>Bacteria</taxon>
        <taxon>Pseudomonadati</taxon>
        <taxon>Pseudomonadota</taxon>
        <taxon>Alphaproteobacteria</taxon>
        <taxon>Rhodobacterales</taxon>
        <taxon>Roseobacteraceae</taxon>
        <taxon>Ruegeria</taxon>
    </lineage>
</organism>
<evidence type="ECO:0000256" key="6">
    <source>
        <dbReference type="ARBA" id="ARBA00022927"/>
    </source>
</evidence>
<dbReference type="RefSeq" id="WP_164128284.1">
    <property type="nucleotide sequence ID" value="NZ_JAAGOX010000007.1"/>
</dbReference>
<reference evidence="11" key="1">
    <citation type="submission" date="2020-02" db="EMBL/GenBank/DDBJ databases">
        <title>Delineation of the pyrene-degrading pathway in Roseobacter clade bacteria by genomic analysis.</title>
        <authorList>
            <person name="Zhou H."/>
            <person name="Wang H."/>
        </authorList>
    </citation>
    <scope>NUCLEOTIDE SEQUENCE</scope>
    <source>
        <strain evidence="11">PrR005</strain>
    </source>
</reference>
<evidence type="ECO:0000256" key="2">
    <source>
        <dbReference type="ARBA" id="ARBA00022448"/>
    </source>
</evidence>
<dbReference type="AlphaFoldDB" id="A0A6B2NM44"/>
<proteinExistence type="predicted"/>
<dbReference type="InterPro" id="IPR024961">
    <property type="entry name" value="T2SS_GspC_N"/>
</dbReference>
<feature type="compositionally biased region" description="Pro residues" evidence="9">
    <location>
        <begin position="69"/>
        <end position="82"/>
    </location>
</feature>
<evidence type="ECO:0000313" key="11">
    <source>
        <dbReference type="EMBL" id="NDW44300.1"/>
    </source>
</evidence>
<dbReference type="EMBL" id="JAAGOX010000007">
    <property type="protein sequence ID" value="NDW44300.1"/>
    <property type="molecule type" value="Genomic_DNA"/>
</dbReference>
<dbReference type="Pfam" id="PF11356">
    <property type="entry name" value="T2SSC"/>
    <property type="match status" value="1"/>
</dbReference>
<keyword evidence="8" id="KW-0472">Membrane</keyword>
<name>A0A6B2NM44_9RHOB</name>
<feature type="domain" description="Type II secretion system protein GspC N-terminal" evidence="10">
    <location>
        <begin position="10"/>
        <end position="143"/>
    </location>
</feature>
<sequence length="151" mass="15682">MRALALTLMLACLALAGWTGHRLWQRVSQPPAPALSLTAAMPATEATPATGGAISRNWPALFGTAAAPEPQPPAPPTPPMPPIESLGYRLKGVVSAGTAHWAILTHPTGDVILKPGDTLTDGITVEAIDEQGLWLSRGGERVLLGFDPPEG</sequence>
<accession>A0A6B2NM44</accession>